<organism evidence="1 2">
    <name type="scientific">Blastomyces parvus</name>
    <dbReference type="NCBI Taxonomy" id="2060905"/>
    <lineage>
        <taxon>Eukaryota</taxon>
        <taxon>Fungi</taxon>
        <taxon>Dikarya</taxon>
        <taxon>Ascomycota</taxon>
        <taxon>Pezizomycotina</taxon>
        <taxon>Eurotiomycetes</taxon>
        <taxon>Eurotiomycetidae</taxon>
        <taxon>Onygenales</taxon>
        <taxon>Ajellomycetaceae</taxon>
        <taxon>Blastomyces</taxon>
    </lineage>
</organism>
<evidence type="ECO:0000313" key="1">
    <source>
        <dbReference type="EMBL" id="PGG97652.1"/>
    </source>
</evidence>
<proteinExistence type="predicted"/>
<evidence type="ECO:0000313" key="2">
    <source>
        <dbReference type="Proteomes" id="UP000224080"/>
    </source>
</evidence>
<keyword evidence="2" id="KW-1185">Reference proteome</keyword>
<gene>
    <name evidence="1" type="ORF">GX51_07219</name>
</gene>
<dbReference type="EMBL" id="PDNC01000138">
    <property type="protein sequence ID" value="PGG97652.1"/>
    <property type="molecule type" value="Genomic_DNA"/>
</dbReference>
<dbReference type="OrthoDB" id="10385277at2759"/>
<reference evidence="1 2" key="1">
    <citation type="submission" date="2017-10" db="EMBL/GenBank/DDBJ databases">
        <title>Comparative genomics in systemic dimorphic fungi from Ajellomycetaceae.</title>
        <authorList>
            <person name="Munoz J.F."/>
            <person name="Mcewen J.G."/>
            <person name="Clay O.K."/>
            <person name="Cuomo C.A."/>
        </authorList>
    </citation>
    <scope>NUCLEOTIDE SEQUENCE [LARGE SCALE GENOMIC DNA]</scope>
    <source>
        <strain evidence="1 2">UAMH130</strain>
    </source>
</reference>
<accession>A0A2B7WM04</accession>
<dbReference type="Proteomes" id="UP000224080">
    <property type="component" value="Unassembled WGS sequence"/>
</dbReference>
<comment type="caution">
    <text evidence="1">The sequence shown here is derived from an EMBL/GenBank/DDBJ whole genome shotgun (WGS) entry which is preliminary data.</text>
</comment>
<dbReference type="AlphaFoldDB" id="A0A2B7WM04"/>
<protein>
    <submittedName>
        <fullName evidence="1">Uncharacterized protein</fullName>
    </submittedName>
</protein>
<sequence length="218" mass="24863">MSGSNDNYLNTVPEFLIRPPIEIGTGISTIFPVVVALASSENRSPPQSTQPAPPILPHQFEHCEIRLTIHWVMNDGGTPFPIYVRVNQFRANPHTIIDEDGREVTRFLAPFWIPKIERDGWFRLTATLHFKKNGAFEKGNTAHSPKIRVIEGIHPEFRATKYADEVYCIEENYETFGMTENQRREVIQFTNYYPPADDTKPLPLHIMLGELSDSVPST</sequence>
<name>A0A2B7WM04_9EURO</name>